<evidence type="ECO:0000313" key="12">
    <source>
        <dbReference type="EMBL" id="CAE1310748.1"/>
    </source>
</evidence>
<sequence length="409" mass="46810">MIKRQRKKKKAKEHASLYSLSSHLPYYTHAPQPVIIKSSPYSCSPCLHYHSSHLHLCSSKSGHDKIDNCPFFCLPIRKSLSKLVKAEKPFAASFLCLWNILTSLFHVQVYKVVVNSAGRTWFIFRRYNEFHSLYEKVKKAYPDANLKLPGKKIFGNLDPDFIRQRRDGLDDFIQKLVSHPKLSQHPDVRAFLSLDNSRNAQEPVDADSFYDSDPVMNGKDSNPVNLGPSEKPSVRPSDFEFLKVIGKGSFGKVMLARHKTEGNIYAIKVLQKKAVMKRNEVRHIMSERNVLVQNVKHPFLVGLHYSFQTPDKLYFVLDYVNGGELFFHLQRERFFTESRARFYSAEMASALGYLHSLNIIYRDLKPENILLDSQGHVVLTDFGLCKEGIEGMGTTTTFCGTPEVSIIFI</sequence>
<evidence type="ECO:0000256" key="5">
    <source>
        <dbReference type="ARBA" id="ARBA00022741"/>
    </source>
</evidence>
<dbReference type="PROSITE" id="PS50195">
    <property type="entry name" value="PX"/>
    <property type="match status" value="1"/>
</dbReference>
<dbReference type="PROSITE" id="PS00108">
    <property type="entry name" value="PROTEIN_KINASE_ST"/>
    <property type="match status" value="1"/>
</dbReference>
<dbReference type="FunFam" id="3.30.200.20:FF:000030">
    <property type="entry name" value="Non-specific serine/threonine protein kinase"/>
    <property type="match status" value="1"/>
</dbReference>
<comment type="similarity">
    <text evidence="1">Belongs to the protein kinase superfamily. AGC Ser/Thr protein kinase family.</text>
</comment>
<dbReference type="GO" id="GO:0005524">
    <property type="term" value="F:ATP binding"/>
    <property type="evidence" value="ECO:0007669"/>
    <property type="project" value="UniProtKB-UniRule"/>
</dbReference>
<dbReference type="OrthoDB" id="63267at2759"/>
<evidence type="ECO:0000259" key="10">
    <source>
        <dbReference type="PROSITE" id="PS50011"/>
    </source>
</evidence>
<evidence type="ECO:0000313" key="13">
    <source>
        <dbReference type="Proteomes" id="UP000597762"/>
    </source>
</evidence>
<keyword evidence="5 8" id="KW-0547">Nucleotide-binding</keyword>
<dbReference type="SUPFAM" id="SSF64268">
    <property type="entry name" value="PX domain"/>
    <property type="match status" value="1"/>
</dbReference>
<dbReference type="Proteomes" id="UP000597762">
    <property type="component" value="Unassembled WGS sequence"/>
</dbReference>
<evidence type="ECO:0000256" key="9">
    <source>
        <dbReference type="RuleBase" id="RU000304"/>
    </source>
</evidence>
<keyword evidence="6" id="KW-0418">Kinase</keyword>
<dbReference type="SUPFAM" id="SSF56112">
    <property type="entry name" value="Protein kinase-like (PK-like)"/>
    <property type="match status" value="1"/>
</dbReference>
<dbReference type="EC" id="2.7.11.1" evidence="12"/>
<dbReference type="AlphaFoldDB" id="A0A812E040"/>
<evidence type="ECO:0000256" key="4">
    <source>
        <dbReference type="ARBA" id="ARBA00022679"/>
    </source>
</evidence>
<keyword evidence="7 8" id="KW-0067">ATP-binding</keyword>
<dbReference type="InterPro" id="IPR011009">
    <property type="entry name" value="Kinase-like_dom_sf"/>
</dbReference>
<dbReference type="Pfam" id="PF00787">
    <property type="entry name" value="PX"/>
    <property type="match status" value="1"/>
</dbReference>
<keyword evidence="4 12" id="KW-0808">Transferase</keyword>
<evidence type="ECO:0000259" key="11">
    <source>
        <dbReference type="PROSITE" id="PS50195"/>
    </source>
</evidence>
<dbReference type="GO" id="GO:0035091">
    <property type="term" value="F:phosphatidylinositol binding"/>
    <property type="evidence" value="ECO:0007669"/>
    <property type="project" value="InterPro"/>
</dbReference>
<dbReference type="InterPro" id="IPR000719">
    <property type="entry name" value="Prot_kinase_dom"/>
</dbReference>
<dbReference type="Pfam" id="PF00069">
    <property type="entry name" value="Pkinase"/>
    <property type="match status" value="1"/>
</dbReference>
<evidence type="ECO:0000256" key="7">
    <source>
        <dbReference type="ARBA" id="ARBA00022840"/>
    </source>
</evidence>
<evidence type="ECO:0000256" key="8">
    <source>
        <dbReference type="PROSITE-ProRule" id="PRU10141"/>
    </source>
</evidence>
<dbReference type="InterPro" id="IPR001683">
    <property type="entry name" value="PX_dom"/>
</dbReference>
<keyword evidence="3" id="KW-0597">Phosphoprotein</keyword>
<dbReference type="FunFam" id="1.10.510.10:FF:000551">
    <property type="entry name" value="Non-specific serine/threonine protein kinase"/>
    <property type="match status" value="1"/>
</dbReference>
<dbReference type="PROSITE" id="PS50011">
    <property type="entry name" value="PROTEIN_KINASE_DOM"/>
    <property type="match status" value="1"/>
</dbReference>
<dbReference type="InterPro" id="IPR036871">
    <property type="entry name" value="PX_dom_sf"/>
</dbReference>
<evidence type="ECO:0000256" key="6">
    <source>
        <dbReference type="ARBA" id="ARBA00022777"/>
    </source>
</evidence>
<dbReference type="EMBL" id="CAHIKZ030004438">
    <property type="protein sequence ID" value="CAE1310748.1"/>
    <property type="molecule type" value="Genomic_DNA"/>
</dbReference>
<feature type="binding site" evidence="8">
    <location>
        <position position="277"/>
    </location>
    <ligand>
        <name>ATP</name>
        <dbReference type="ChEBI" id="CHEBI:30616"/>
    </ligand>
</feature>
<feature type="domain" description="Protein kinase" evidence="10">
    <location>
        <begin position="239"/>
        <end position="409"/>
    </location>
</feature>
<dbReference type="SMART" id="SM00220">
    <property type="entry name" value="S_TKc"/>
    <property type="match status" value="1"/>
</dbReference>
<reference evidence="12" key="1">
    <citation type="submission" date="2021-01" db="EMBL/GenBank/DDBJ databases">
        <authorList>
            <person name="Li R."/>
            <person name="Bekaert M."/>
        </authorList>
    </citation>
    <scope>NUCLEOTIDE SEQUENCE</scope>
    <source>
        <strain evidence="12">Farmed</strain>
    </source>
</reference>
<keyword evidence="13" id="KW-1185">Reference proteome</keyword>
<evidence type="ECO:0000256" key="1">
    <source>
        <dbReference type="ARBA" id="ARBA00009903"/>
    </source>
</evidence>
<feature type="domain" description="PX" evidence="11">
    <location>
        <begin position="76"/>
        <end position="199"/>
    </location>
</feature>
<dbReference type="SMART" id="SM00312">
    <property type="entry name" value="PX"/>
    <property type="match status" value="1"/>
</dbReference>
<dbReference type="Gene3D" id="3.30.1520.10">
    <property type="entry name" value="Phox-like domain"/>
    <property type="match status" value="1"/>
</dbReference>
<dbReference type="Gene3D" id="3.30.200.20">
    <property type="entry name" value="Phosphorylase Kinase, domain 1"/>
    <property type="match status" value="1"/>
</dbReference>
<protein>
    <submittedName>
        <fullName evidence="12">SGK3</fullName>
        <ecNumber evidence="12">2.7.11.1</ecNumber>
    </submittedName>
</protein>
<accession>A0A812E040</accession>
<dbReference type="InterPro" id="IPR017441">
    <property type="entry name" value="Protein_kinase_ATP_BS"/>
</dbReference>
<name>A0A812E040_ACAPH</name>
<evidence type="ECO:0000256" key="3">
    <source>
        <dbReference type="ARBA" id="ARBA00022553"/>
    </source>
</evidence>
<organism evidence="12 13">
    <name type="scientific">Acanthosepion pharaonis</name>
    <name type="common">Pharaoh cuttlefish</name>
    <name type="synonym">Sepia pharaonis</name>
    <dbReference type="NCBI Taxonomy" id="158019"/>
    <lineage>
        <taxon>Eukaryota</taxon>
        <taxon>Metazoa</taxon>
        <taxon>Spiralia</taxon>
        <taxon>Lophotrochozoa</taxon>
        <taxon>Mollusca</taxon>
        <taxon>Cephalopoda</taxon>
        <taxon>Coleoidea</taxon>
        <taxon>Decapodiformes</taxon>
        <taxon>Sepiida</taxon>
        <taxon>Sepiina</taxon>
        <taxon>Sepiidae</taxon>
        <taxon>Acanthosepion</taxon>
    </lineage>
</organism>
<gene>
    <name evidence="12" type="ORF">SPHA_62276</name>
</gene>
<dbReference type="InterPro" id="IPR008271">
    <property type="entry name" value="Ser/Thr_kinase_AS"/>
</dbReference>
<proteinExistence type="inferred from homology"/>
<dbReference type="GO" id="GO:0004674">
    <property type="term" value="F:protein serine/threonine kinase activity"/>
    <property type="evidence" value="ECO:0007669"/>
    <property type="project" value="UniProtKB-KW"/>
</dbReference>
<dbReference type="PROSITE" id="PS00107">
    <property type="entry name" value="PROTEIN_KINASE_ATP"/>
    <property type="match status" value="1"/>
</dbReference>
<dbReference type="PANTHER" id="PTHR24351">
    <property type="entry name" value="RIBOSOMAL PROTEIN S6 KINASE"/>
    <property type="match status" value="1"/>
</dbReference>
<evidence type="ECO:0000256" key="2">
    <source>
        <dbReference type="ARBA" id="ARBA00022527"/>
    </source>
</evidence>
<comment type="caution">
    <text evidence="12">The sequence shown here is derived from an EMBL/GenBank/DDBJ whole genome shotgun (WGS) entry which is preliminary data.</text>
</comment>
<keyword evidence="2 9" id="KW-0723">Serine/threonine-protein kinase</keyword>
<dbReference type="Gene3D" id="1.10.510.10">
    <property type="entry name" value="Transferase(Phosphotransferase) domain 1"/>
    <property type="match status" value="1"/>
</dbReference>